<sequence length="165" mass="18658">MRESLAQALAMAPAPALAPATASGSSSSGKRQTKNQKFKIVTCYRDMDERTQQSRKTSVCERTKSKSTKACSPGVFAFPRRHHEMPRPRRFTRDFVQRSHEVQASRLDDNPARRWGRLWLWSDGNCDIGSGMSSCLIKVVEDDSEHYLRASWGDTVSDVTETRYA</sequence>
<feature type="compositionally biased region" description="Low complexity" evidence="1">
    <location>
        <begin position="1"/>
        <end position="28"/>
    </location>
</feature>
<evidence type="ECO:0000313" key="2">
    <source>
        <dbReference type="EMBL" id="PSS03293.1"/>
    </source>
</evidence>
<dbReference type="EMBL" id="KZ678376">
    <property type="protein sequence ID" value="PSS03293.1"/>
    <property type="molecule type" value="Genomic_DNA"/>
</dbReference>
<dbReference type="AlphaFoldDB" id="A0A2T3ALP7"/>
<evidence type="ECO:0000256" key="1">
    <source>
        <dbReference type="SAM" id="MobiDB-lite"/>
    </source>
</evidence>
<evidence type="ECO:0000313" key="3">
    <source>
        <dbReference type="Proteomes" id="UP000241462"/>
    </source>
</evidence>
<dbReference type="Proteomes" id="UP000241462">
    <property type="component" value="Unassembled WGS sequence"/>
</dbReference>
<organism evidence="2 3">
    <name type="scientific">Coniella lustricola</name>
    <dbReference type="NCBI Taxonomy" id="2025994"/>
    <lineage>
        <taxon>Eukaryota</taxon>
        <taxon>Fungi</taxon>
        <taxon>Dikarya</taxon>
        <taxon>Ascomycota</taxon>
        <taxon>Pezizomycotina</taxon>
        <taxon>Sordariomycetes</taxon>
        <taxon>Sordariomycetidae</taxon>
        <taxon>Diaporthales</taxon>
        <taxon>Schizoparmaceae</taxon>
        <taxon>Coniella</taxon>
    </lineage>
</organism>
<keyword evidence="3" id="KW-1185">Reference proteome</keyword>
<feature type="region of interest" description="Disordered" evidence="1">
    <location>
        <begin position="1"/>
        <end position="34"/>
    </location>
</feature>
<protein>
    <submittedName>
        <fullName evidence="2">Uncharacterized protein</fullName>
    </submittedName>
</protein>
<accession>A0A2T3ALP7</accession>
<name>A0A2T3ALP7_9PEZI</name>
<dbReference type="InParanoid" id="A0A2T3ALP7"/>
<reference evidence="2 3" key="1">
    <citation type="journal article" date="2018" name="Mycol. Prog.">
        <title>Coniella lustricola, a new species from submerged detritus.</title>
        <authorList>
            <person name="Raudabaugh D.B."/>
            <person name="Iturriaga T."/>
            <person name="Carver A."/>
            <person name="Mondo S."/>
            <person name="Pangilinan J."/>
            <person name="Lipzen A."/>
            <person name="He G."/>
            <person name="Amirebrahimi M."/>
            <person name="Grigoriev I.V."/>
            <person name="Miller A.N."/>
        </authorList>
    </citation>
    <scope>NUCLEOTIDE SEQUENCE [LARGE SCALE GENOMIC DNA]</scope>
    <source>
        <strain evidence="2 3">B22-T-1</strain>
    </source>
</reference>
<gene>
    <name evidence="2" type="ORF">BD289DRAFT_220960</name>
</gene>
<proteinExistence type="predicted"/>